<dbReference type="PANTHER" id="PTHR10019">
    <property type="entry name" value="SNF5"/>
    <property type="match status" value="1"/>
</dbReference>
<gene>
    <name evidence="7" type="ORF">CVT24_004513</name>
</gene>
<proteinExistence type="inferred from homology"/>
<evidence type="ECO:0000313" key="7">
    <source>
        <dbReference type="EMBL" id="PPR00452.1"/>
    </source>
</evidence>
<evidence type="ECO:0000256" key="2">
    <source>
        <dbReference type="ARBA" id="ARBA00010239"/>
    </source>
</evidence>
<comment type="subcellular location">
    <subcellularLocation>
        <location evidence="1">Nucleus</location>
    </subcellularLocation>
</comment>
<keyword evidence="4" id="KW-0804">Transcription</keyword>
<dbReference type="FunCoup" id="A0A409YBS3">
    <property type="interactions" value="462"/>
</dbReference>
<feature type="compositionally biased region" description="Pro residues" evidence="6">
    <location>
        <begin position="99"/>
        <end position="140"/>
    </location>
</feature>
<dbReference type="GO" id="GO:0000228">
    <property type="term" value="C:nuclear chromosome"/>
    <property type="evidence" value="ECO:0007669"/>
    <property type="project" value="InterPro"/>
</dbReference>
<keyword evidence="5" id="KW-0539">Nucleus</keyword>
<dbReference type="STRING" id="181874.A0A409YBS3"/>
<protein>
    <recommendedName>
        <fullName evidence="9">SNF5-domain-containing protein</fullName>
    </recommendedName>
</protein>
<evidence type="ECO:0000256" key="1">
    <source>
        <dbReference type="ARBA" id="ARBA00004123"/>
    </source>
</evidence>
<dbReference type="Proteomes" id="UP000284842">
    <property type="component" value="Unassembled WGS sequence"/>
</dbReference>
<feature type="region of interest" description="Disordered" evidence="6">
    <location>
        <begin position="534"/>
        <end position="563"/>
    </location>
</feature>
<name>A0A409YBS3_9AGAR</name>
<dbReference type="EMBL" id="NHTK01001311">
    <property type="protein sequence ID" value="PPR00452.1"/>
    <property type="molecule type" value="Genomic_DNA"/>
</dbReference>
<dbReference type="AlphaFoldDB" id="A0A409YBS3"/>
<organism evidence="7 8">
    <name type="scientific">Panaeolus cyanescens</name>
    <dbReference type="NCBI Taxonomy" id="181874"/>
    <lineage>
        <taxon>Eukaryota</taxon>
        <taxon>Fungi</taxon>
        <taxon>Dikarya</taxon>
        <taxon>Basidiomycota</taxon>
        <taxon>Agaricomycotina</taxon>
        <taxon>Agaricomycetes</taxon>
        <taxon>Agaricomycetidae</taxon>
        <taxon>Agaricales</taxon>
        <taxon>Agaricineae</taxon>
        <taxon>Galeropsidaceae</taxon>
        <taxon>Panaeolus</taxon>
    </lineage>
</organism>
<evidence type="ECO:0000256" key="3">
    <source>
        <dbReference type="ARBA" id="ARBA00023015"/>
    </source>
</evidence>
<feature type="compositionally biased region" description="Basic and acidic residues" evidence="6">
    <location>
        <begin position="534"/>
        <end position="552"/>
    </location>
</feature>
<accession>A0A409YBS3</accession>
<keyword evidence="8" id="KW-1185">Reference proteome</keyword>
<feature type="region of interest" description="Disordered" evidence="6">
    <location>
        <begin position="1"/>
        <end position="21"/>
    </location>
</feature>
<evidence type="ECO:0000256" key="6">
    <source>
        <dbReference type="SAM" id="MobiDB-lite"/>
    </source>
</evidence>
<evidence type="ECO:0008006" key="9">
    <source>
        <dbReference type="Google" id="ProtNLM"/>
    </source>
</evidence>
<dbReference type="InterPro" id="IPR006939">
    <property type="entry name" value="SNF5"/>
</dbReference>
<dbReference type="OrthoDB" id="10258327at2759"/>
<reference evidence="7 8" key="1">
    <citation type="journal article" date="2018" name="Evol. Lett.">
        <title>Horizontal gene cluster transfer increased hallucinogenic mushroom diversity.</title>
        <authorList>
            <person name="Reynolds H.T."/>
            <person name="Vijayakumar V."/>
            <person name="Gluck-Thaler E."/>
            <person name="Korotkin H.B."/>
            <person name="Matheny P.B."/>
            <person name="Slot J.C."/>
        </authorList>
    </citation>
    <scope>NUCLEOTIDE SEQUENCE [LARGE SCALE GENOMIC DNA]</scope>
    <source>
        <strain evidence="7 8">2629</strain>
    </source>
</reference>
<evidence type="ECO:0000256" key="5">
    <source>
        <dbReference type="ARBA" id="ARBA00023242"/>
    </source>
</evidence>
<comment type="similarity">
    <text evidence="2">Belongs to the SNF5 family.</text>
</comment>
<dbReference type="Pfam" id="PF04855">
    <property type="entry name" value="SNF5"/>
    <property type="match status" value="1"/>
</dbReference>
<sequence>MSNTPTPSGSSHVQPTYGTTPTFDINRNMSDIQFKQSLTQLSAAANAAYAAPIPMQAQTKTYMKNINTWSTSVTPPPKNPAAASRSTRARVQRPSSLAPTPPVHHQPAVHHPPPVYQQPVPVAAPVPALPPNPPRPPLPTTPQALQSTYASRLKTGATLLVQPILASTSATTLRTTTRRGGIINYADPGSGDDLPDAGAIDSDDSDFLASGGTRTSIRQSARSRLATGMNVFNSTTGVSSPRPVATTRPDKAELDQSYLGMIPPAKFIKSRLMTPTTYEYPAPHIVEHQARQRTSLVPVRVEFETETHRIRDCFMWNVNETLIKPEAFAKIFCNDLDIPLAPWADVIAAQIRSQLEDQEPVASMDLGLDGAMDIDATPPNGEELPECRVILSIDVQIANYHLMDHIEWDLLSPLTPEEFSRKLCEELGLTGEAISLVAHAVHEELMKHKKDAIEWGVIGGERDVGDDATPGGDKPARDRSGFGLVKDKTGLGLGWGRAPRDGRGPKTLKSVWRDWQEAEEFRTIFEELTAEEVERREIERERATRRLRRETSKFQSSTRTRRR</sequence>
<dbReference type="GO" id="GO:0006338">
    <property type="term" value="P:chromatin remodeling"/>
    <property type="evidence" value="ECO:0007669"/>
    <property type="project" value="InterPro"/>
</dbReference>
<comment type="caution">
    <text evidence="7">The sequence shown here is derived from an EMBL/GenBank/DDBJ whole genome shotgun (WGS) entry which is preliminary data.</text>
</comment>
<feature type="region of interest" description="Disordered" evidence="6">
    <location>
        <begin position="68"/>
        <end position="141"/>
    </location>
</feature>
<keyword evidence="3" id="KW-0805">Transcription regulation</keyword>
<evidence type="ECO:0000313" key="8">
    <source>
        <dbReference type="Proteomes" id="UP000284842"/>
    </source>
</evidence>
<dbReference type="InParanoid" id="A0A409YBS3"/>
<feature type="compositionally biased region" description="Polar residues" evidence="6">
    <location>
        <begin position="553"/>
        <end position="563"/>
    </location>
</feature>
<evidence type="ECO:0000256" key="4">
    <source>
        <dbReference type="ARBA" id="ARBA00023163"/>
    </source>
</evidence>